<keyword evidence="18" id="KW-1185">Reference proteome</keyword>
<feature type="domain" description="S-adenosylmethionine synthetase C-terminal" evidence="16">
    <location>
        <begin position="252"/>
        <end position="391"/>
    </location>
</feature>
<dbReference type="OrthoDB" id="9801686at2"/>
<organism evidence="17 18">
    <name type="scientific">Gordonia neofelifaecis NRRL B-59395</name>
    <dbReference type="NCBI Taxonomy" id="644548"/>
    <lineage>
        <taxon>Bacteria</taxon>
        <taxon>Bacillati</taxon>
        <taxon>Actinomycetota</taxon>
        <taxon>Actinomycetes</taxon>
        <taxon>Mycobacteriales</taxon>
        <taxon>Gordoniaceae</taxon>
        <taxon>Gordonia</taxon>
    </lineage>
</organism>
<feature type="binding site" evidence="11">
    <location>
        <position position="258"/>
    </location>
    <ligand>
        <name>ATP</name>
        <dbReference type="ChEBI" id="CHEBI:30616"/>
        <note>ligand shared between two neighboring subunits</note>
    </ligand>
</feature>
<dbReference type="InterPro" id="IPR022628">
    <property type="entry name" value="S-AdoMet_synt_N"/>
</dbReference>
<comment type="similarity">
    <text evidence="2 11 13">Belongs to the AdoMet synthase family.</text>
</comment>
<evidence type="ECO:0000256" key="4">
    <source>
        <dbReference type="ARBA" id="ARBA00022563"/>
    </source>
</evidence>
<evidence type="ECO:0000256" key="6">
    <source>
        <dbReference type="ARBA" id="ARBA00022723"/>
    </source>
</evidence>
<evidence type="ECO:0000256" key="11">
    <source>
        <dbReference type="HAMAP-Rule" id="MF_00086"/>
    </source>
</evidence>
<evidence type="ECO:0000256" key="10">
    <source>
        <dbReference type="ARBA" id="ARBA00022958"/>
    </source>
</evidence>
<dbReference type="InterPro" id="IPR022629">
    <property type="entry name" value="S-AdoMet_synt_central"/>
</dbReference>
<evidence type="ECO:0000259" key="15">
    <source>
        <dbReference type="Pfam" id="PF02772"/>
    </source>
</evidence>
<dbReference type="InterPro" id="IPR022631">
    <property type="entry name" value="ADOMET_SYNTHASE_CS"/>
</dbReference>
<feature type="binding site" evidence="11">
    <location>
        <position position="258"/>
    </location>
    <ligand>
        <name>L-methionine</name>
        <dbReference type="ChEBI" id="CHEBI:57844"/>
        <note>ligand shared between two neighboring subunits</note>
    </ligand>
</feature>
<keyword evidence="10 11" id="KW-0630">Potassium</keyword>
<comment type="caution">
    <text evidence="11">Lacks conserved residue(s) required for the propagation of feature annotation.</text>
</comment>
<dbReference type="GO" id="GO:0005737">
    <property type="term" value="C:cytoplasm"/>
    <property type="evidence" value="ECO:0007669"/>
    <property type="project" value="UniProtKB-SubCell"/>
</dbReference>
<evidence type="ECO:0000256" key="7">
    <source>
        <dbReference type="ARBA" id="ARBA00022741"/>
    </source>
</evidence>
<dbReference type="PROSITE" id="PS00377">
    <property type="entry name" value="ADOMET_SYNTHASE_2"/>
    <property type="match status" value="1"/>
</dbReference>
<dbReference type="SUPFAM" id="SSF55973">
    <property type="entry name" value="S-adenosylmethionine synthetase"/>
    <property type="match status" value="3"/>
</dbReference>
<keyword evidence="4 11" id="KW-0554">One-carbon metabolism</keyword>
<keyword evidence="3 11" id="KW-0963">Cytoplasm</keyword>
<comment type="subcellular location">
    <subcellularLocation>
        <location evidence="11 12">Cytoplasm</location>
    </subcellularLocation>
</comment>
<evidence type="ECO:0000256" key="3">
    <source>
        <dbReference type="ARBA" id="ARBA00022490"/>
    </source>
</evidence>
<feature type="binding site" description="in other chain" evidence="11">
    <location>
        <begin position="264"/>
        <end position="265"/>
    </location>
    <ligand>
        <name>ATP</name>
        <dbReference type="ChEBI" id="CHEBI:30616"/>
        <note>ligand shared between two neighboring subunits</note>
    </ligand>
</feature>
<gene>
    <name evidence="11" type="primary">metK</name>
    <name evidence="17" type="ORF">SCNU_04446</name>
</gene>
<dbReference type="GO" id="GO:0006730">
    <property type="term" value="P:one-carbon metabolic process"/>
    <property type="evidence" value="ECO:0007669"/>
    <property type="project" value="UniProtKB-KW"/>
</dbReference>
<name>F1YGD2_9ACTN</name>
<feature type="region of interest" description="Flexible loop" evidence="11">
    <location>
        <begin position="102"/>
        <end position="112"/>
    </location>
</feature>
<dbReference type="eggNOG" id="COG0192">
    <property type="taxonomic scope" value="Bacteria"/>
</dbReference>
<feature type="binding site" evidence="11">
    <location>
        <position position="285"/>
    </location>
    <ligand>
        <name>ATP</name>
        <dbReference type="ChEBI" id="CHEBI:30616"/>
        <note>ligand shared between two neighboring subunits</note>
    </ligand>
</feature>
<dbReference type="Gene3D" id="3.30.300.10">
    <property type="match status" value="3"/>
</dbReference>
<keyword evidence="7 11" id="KW-0547">Nucleotide-binding</keyword>
<dbReference type="UniPathway" id="UPA00315">
    <property type="reaction ID" value="UER00080"/>
</dbReference>
<dbReference type="GO" id="GO:0004478">
    <property type="term" value="F:methionine adenosyltransferase activity"/>
    <property type="evidence" value="ECO:0007669"/>
    <property type="project" value="UniProtKB-UniRule"/>
</dbReference>
<proteinExistence type="inferred from homology"/>
<comment type="pathway">
    <text evidence="1 11">Amino-acid biosynthesis; S-adenosyl-L-methionine biosynthesis; S-adenosyl-L-methionine from L-methionine: step 1/1.</text>
</comment>
<evidence type="ECO:0000256" key="13">
    <source>
        <dbReference type="RuleBase" id="RU004462"/>
    </source>
</evidence>
<comment type="caution">
    <text evidence="17">The sequence shown here is derived from an EMBL/GenBank/DDBJ whole genome shotgun (WGS) entry which is preliminary data.</text>
</comment>
<keyword evidence="8 11" id="KW-0067">ATP-binding</keyword>
<evidence type="ECO:0000313" key="18">
    <source>
        <dbReference type="Proteomes" id="UP000035065"/>
    </source>
</evidence>
<dbReference type="Pfam" id="PF00438">
    <property type="entry name" value="S-AdoMet_synt_N"/>
    <property type="match status" value="1"/>
</dbReference>
<feature type="domain" description="S-adenosylmethionine synthetase N-terminal" evidence="14">
    <location>
        <begin position="7"/>
        <end position="104"/>
    </location>
</feature>
<feature type="binding site" description="in other chain" evidence="11">
    <location>
        <begin position="177"/>
        <end position="179"/>
    </location>
    <ligand>
        <name>ATP</name>
        <dbReference type="ChEBI" id="CHEBI:30616"/>
        <note>ligand shared between two neighboring subunits</note>
    </ligand>
</feature>
<dbReference type="CDD" id="cd18079">
    <property type="entry name" value="S-AdoMet_synt"/>
    <property type="match status" value="1"/>
</dbReference>
<dbReference type="NCBIfam" id="TIGR01034">
    <property type="entry name" value="metK"/>
    <property type="match status" value="1"/>
</dbReference>
<feature type="binding site" description="in other chain" evidence="11">
    <location>
        <position position="59"/>
    </location>
    <ligand>
        <name>L-methionine</name>
        <dbReference type="ChEBI" id="CHEBI:57844"/>
        <note>ligand shared between two neighboring subunits</note>
    </ligand>
</feature>
<dbReference type="RefSeq" id="WP_009678156.1">
    <property type="nucleotide sequence ID" value="NZ_AEUD01000003.1"/>
</dbReference>
<keyword evidence="9 11" id="KW-0460">Magnesium</keyword>
<keyword evidence="5 11" id="KW-0808">Transferase</keyword>
<comment type="cofactor">
    <cofactor evidence="11">
        <name>K(+)</name>
        <dbReference type="ChEBI" id="CHEBI:29103"/>
    </cofactor>
    <text evidence="11">Binds 1 potassium ion per subunit.</text>
</comment>
<reference evidence="17 18" key="1">
    <citation type="journal article" date="2011" name="J. Bacteriol.">
        <title>Draft Genome Sequence of Gordonia neofelifaecis NRRL B-59395, a Cholesterol-Degrading Actinomycete.</title>
        <authorList>
            <person name="Ge F."/>
            <person name="Li W."/>
            <person name="Chen G."/>
            <person name="Liu Y."/>
            <person name="Zhang G."/>
            <person name="Yong B."/>
            <person name="Wang Q."/>
            <person name="Wang N."/>
            <person name="Huang Z."/>
            <person name="Li W."/>
            <person name="Wang J."/>
            <person name="Wu C."/>
            <person name="Xie Q."/>
            <person name="Liu G."/>
        </authorList>
    </citation>
    <scope>NUCLEOTIDE SEQUENCE [LARGE SCALE GENOMIC DNA]</scope>
    <source>
        <strain evidence="17 18">NRRL B-59395</strain>
    </source>
</reference>
<keyword evidence="6 11" id="KW-0479">Metal-binding</keyword>
<dbReference type="Pfam" id="PF02773">
    <property type="entry name" value="S-AdoMet_synt_C"/>
    <property type="match status" value="1"/>
</dbReference>
<dbReference type="PIRSF" id="PIRSF000497">
    <property type="entry name" value="MAT"/>
    <property type="match status" value="1"/>
</dbReference>
<dbReference type="PROSITE" id="PS00376">
    <property type="entry name" value="ADOMET_SYNTHASE_1"/>
    <property type="match status" value="1"/>
</dbReference>
<feature type="domain" description="S-adenosylmethionine synthetase central" evidence="15">
    <location>
        <begin position="127"/>
        <end position="250"/>
    </location>
</feature>
<feature type="binding site" evidence="11">
    <location>
        <position position="46"/>
    </location>
    <ligand>
        <name>K(+)</name>
        <dbReference type="ChEBI" id="CHEBI:29103"/>
    </ligand>
</feature>
<dbReference type="PANTHER" id="PTHR11964">
    <property type="entry name" value="S-ADENOSYLMETHIONINE SYNTHETASE"/>
    <property type="match status" value="1"/>
</dbReference>
<comment type="catalytic activity">
    <reaction evidence="11">
        <text>L-methionine + ATP + H2O = S-adenosyl-L-methionine + phosphate + diphosphate</text>
        <dbReference type="Rhea" id="RHEA:21080"/>
        <dbReference type="ChEBI" id="CHEBI:15377"/>
        <dbReference type="ChEBI" id="CHEBI:30616"/>
        <dbReference type="ChEBI" id="CHEBI:33019"/>
        <dbReference type="ChEBI" id="CHEBI:43474"/>
        <dbReference type="ChEBI" id="CHEBI:57844"/>
        <dbReference type="ChEBI" id="CHEBI:59789"/>
        <dbReference type="EC" id="2.5.1.6"/>
    </reaction>
</comment>
<evidence type="ECO:0000313" key="17">
    <source>
        <dbReference type="EMBL" id="EGD56079.1"/>
    </source>
</evidence>
<evidence type="ECO:0000259" key="14">
    <source>
        <dbReference type="Pfam" id="PF00438"/>
    </source>
</evidence>
<comment type="subunit">
    <text evidence="11">Homotetramer; dimer of dimers.</text>
</comment>
<evidence type="ECO:0000256" key="9">
    <source>
        <dbReference type="ARBA" id="ARBA00022842"/>
    </source>
</evidence>
<protein>
    <recommendedName>
        <fullName evidence="11">S-adenosylmethionine synthase</fullName>
        <shortName evidence="11">AdoMet synthase</shortName>
        <ecNumber evidence="11">2.5.1.6</ecNumber>
    </recommendedName>
    <alternativeName>
        <fullName evidence="11">MAT</fullName>
    </alternativeName>
    <alternativeName>
        <fullName evidence="11">Methionine adenosyltransferase</fullName>
    </alternativeName>
</protein>
<accession>F1YGD2</accession>
<dbReference type="GO" id="GO:0006556">
    <property type="term" value="P:S-adenosylmethionine biosynthetic process"/>
    <property type="evidence" value="ECO:0007669"/>
    <property type="project" value="UniProtKB-UniRule"/>
</dbReference>
<feature type="binding site" description="in other chain" evidence="11">
    <location>
        <position position="18"/>
    </location>
    <ligand>
        <name>ATP</name>
        <dbReference type="ChEBI" id="CHEBI:30616"/>
        <note>ligand shared between two neighboring subunits</note>
    </ligand>
</feature>
<dbReference type="EMBL" id="AEUD01000003">
    <property type="protein sequence ID" value="EGD56079.1"/>
    <property type="molecule type" value="Genomic_DNA"/>
</dbReference>
<dbReference type="EC" id="2.5.1.6" evidence="11"/>
<feature type="binding site" description="in other chain" evidence="11">
    <location>
        <position position="289"/>
    </location>
    <ligand>
        <name>L-methionine</name>
        <dbReference type="ChEBI" id="CHEBI:57844"/>
        <note>ligand shared between two neighboring subunits</note>
    </ligand>
</feature>
<dbReference type="Proteomes" id="UP000035065">
    <property type="component" value="Unassembled WGS sequence"/>
</dbReference>
<evidence type="ECO:0000256" key="8">
    <source>
        <dbReference type="ARBA" id="ARBA00022840"/>
    </source>
</evidence>
<evidence type="ECO:0000259" key="16">
    <source>
        <dbReference type="Pfam" id="PF02773"/>
    </source>
</evidence>
<dbReference type="AlphaFoldDB" id="F1YGD2"/>
<dbReference type="GO" id="GO:0000287">
    <property type="term" value="F:magnesium ion binding"/>
    <property type="evidence" value="ECO:0007669"/>
    <property type="project" value="UniProtKB-UniRule"/>
</dbReference>
<evidence type="ECO:0000256" key="5">
    <source>
        <dbReference type="ARBA" id="ARBA00022679"/>
    </source>
</evidence>
<evidence type="ECO:0000256" key="1">
    <source>
        <dbReference type="ARBA" id="ARBA00005224"/>
    </source>
</evidence>
<feature type="binding site" evidence="11">
    <location>
        <position position="20"/>
    </location>
    <ligand>
        <name>Mg(2+)</name>
        <dbReference type="ChEBI" id="CHEBI:18420"/>
    </ligand>
</feature>
<comment type="function">
    <text evidence="11">Catalyzes the formation of S-adenosylmethionine (AdoMet) from methionine and ATP. The overall synthetic reaction is composed of two sequential steps, AdoMet formation and the subsequent tripolyphosphate hydrolysis which occurs prior to release of AdoMet from the enzyme.</text>
</comment>
<feature type="binding site" evidence="11">
    <location>
        <position position="281"/>
    </location>
    <ligand>
        <name>ATP</name>
        <dbReference type="ChEBI" id="CHEBI:30616"/>
        <note>ligand shared between two neighboring subunits</note>
    </ligand>
</feature>
<dbReference type="InterPro" id="IPR002133">
    <property type="entry name" value="S-AdoMet_synthetase"/>
</dbReference>
<dbReference type="GO" id="GO:0005524">
    <property type="term" value="F:ATP binding"/>
    <property type="evidence" value="ECO:0007669"/>
    <property type="project" value="UniProtKB-UniRule"/>
</dbReference>
<dbReference type="InterPro" id="IPR022630">
    <property type="entry name" value="S-AdoMet_synt_C"/>
</dbReference>
<evidence type="ECO:0000256" key="12">
    <source>
        <dbReference type="RuleBase" id="RU000542"/>
    </source>
</evidence>
<sequence length="404" mass="42866">MSASASRLFTSESVTEGHPDKICDAISDSILDAMLAADPHAKVAVETLVTTGQVHVAGEVNTTAYVDIPTIVRERILEIGYDSSTKGFDGASCGVNVAIGAQSPEIAQGLTASHEKRTGTHDDEIDQQGAGDQGLMFGYATAETPELMPLPIALAHRLSRRLTEVRKNGTLPYLRPDGKTQVTIEYAGDTPVRLDTVVVSTQHAADIDIDGMLAPDIRKHVLEPVFAELDLPVKLDTSNPRLLVNPTGSFVLGGPMGDAGLTGRKIIVDTYGGMARHGGGAFSGKDPSKVDRSAAYAMRWVAKNAVAAGLASRIEVQVAYAIGKAAPVGLFVETFGTEKVDPGTIQKAISSVFDLRPGAIIRDLELLQPIYAPTAAYGHFGRTDVDLPWERTDRVDALREAAGL</sequence>
<feature type="binding site" description="in other chain" evidence="11">
    <location>
        <position position="102"/>
    </location>
    <ligand>
        <name>L-methionine</name>
        <dbReference type="ChEBI" id="CHEBI:57844"/>
        <note>ligand shared between two neighboring subunits</note>
    </ligand>
</feature>
<dbReference type="HAMAP" id="MF_00086">
    <property type="entry name" value="S_AdoMet_synth1"/>
    <property type="match status" value="1"/>
</dbReference>
<dbReference type="InterPro" id="IPR022636">
    <property type="entry name" value="S-AdoMet_synthetase_sfam"/>
</dbReference>
<dbReference type="STRING" id="644548.SCNU_04446"/>
<comment type="cofactor">
    <cofactor evidence="11">
        <name>Mg(2+)</name>
        <dbReference type="ChEBI" id="CHEBI:18420"/>
    </cofactor>
    <text evidence="11">Binds 2 divalent ions per subunit.</text>
</comment>
<evidence type="ECO:0000256" key="2">
    <source>
        <dbReference type="ARBA" id="ARBA00009685"/>
    </source>
</evidence>
<dbReference type="FunFam" id="3.30.300.10:FF:000006">
    <property type="entry name" value="S-adenosylmethionine synthase"/>
    <property type="match status" value="1"/>
</dbReference>
<dbReference type="Pfam" id="PF02772">
    <property type="entry name" value="S-AdoMet_synt_M"/>
    <property type="match status" value="1"/>
</dbReference>